<keyword evidence="1" id="KW-0597">Phosphoprotein</keyword>
<proteinExistence type="predicted"/>
<dbReference type="Pfam" id="PF12773">
    <property type="entry name" value="DZR"/>
    <property type="match status" value="1"/>
</dbReference>
<dbReference type="SUPFAM" id="SSF49879">
    <property type="entry name" value="SMAD/FHA domain"/>
    <property type="match status" value="1"/>
</dbReference>
<dbReference type="AlphaFoldDB" id="A0A1I2D316"/>
<dbReference type="PROSITE" id="PS50006">
    <property type="entry name" value="FHA_DOMAIN"/>
    <property type="match status" value="1"/>
</dbReference>
<dbReference type="EMBL" id="FONV01000003">
    <property type="protein sequence ID" value="SFE74894.1"/>
    <property type="molecule type" value="Genomic_DNA"/>
</dbReference>
<sequence length="217" mass="22612">MYTCPKGHASAEGDFCDTCGTRIDGAAPAAPLLSVPVTEQPAAPVKEKCPNCGYPRSGPFRFCEDCGYDHSTGRVPQIDPPPVVAPAGPWTATVAADPDYFALNDIQGVAFPAGSIPQTIPLAPPQVRIGRRSASKGTTPEIDLGAAPSDPGVSHNHALLTFSTDGTWLVSDVGSSNGTWINDEEQPLGTGQSRTLKDGDQVHVGAWTTITLHAPTV</sequence>
<dbReference type="InterPro" id="IPR025874">
    <property type="entry name" value="DZR"/>
</dbReference>
<accession>A0A1I2D316</accession>
<dbReference type="Proteomes" id="UP000199645">
    <property type="component" value="Unassembled WGS sequence"/>
</dbReference>
<dbReference type="InterPro" id="IPR008984">
    <property type="entry name" value="SMAD_FHA_dom_sf"/>
</dbReference>
<evidence type="ECO:0000313" key="3">
    <source>
        <dbReference type="EMBL" id="SFE74894.1"/>
    </source>
</evidence>
<dbReference type="CDD" id="cd00060">
    <property type="entry name" value="FHA"/>
    <property type="match status" value="1"/>
</dbReference>
<dbReference type="STRING" id="35752.SAMN05421541_103373"/>
<dbReference type="RefSeq" id="WP_239143229.1">
    <property type="nucleotide sequence ID" value="NZ_BOMT01000004.1"/>
</dbReference>
<dbReference type="InterPro" id="IPR000253">
    <property type="entry name" value="FHA_dom"/>
</dbReference>
<evidence type="ECO:0000313" key="4">
    <source>
        <dbReference type="Proteomes" id="UP000199645"/>
    </source>
</evidence>
<feature type="domain" description="FHA" evidence="2">
    <location>
        <begin position="127"/>
        <end position="186"/>
    </location>
</feature>
<keyword evidence="4" id="KW-1185">Reference proteome</keyword>
<name>A0A1I2D316_9ACTN</name>
<protein>
    <submittedName>
        <fullName evidence="3">Double zinc ribbon</fullName>
    </submittedName>
</protein>
<dbReference type="Gene3D" id="2.60.200.20">
    <property type="match status" value="1"/>
</dbReference>
<organism evidence="3 4">
    <name type="scientific">Actinoplanes philippinensis</name>
    <dbReference type="NCBI Taxonomy" id="35752"/>
    <lineage>
        <taxon>Bacteria</taxon>
        <taxon>Bacillati</taxon>
        <taxon>Actinomycetota</taxon>
        <taxon>Actinomycetes</taxon>
        <taxon>Micromonosporales</taxon>
        <taxon>Micromonosporaceae</taxon>
        <taxon>Actinoplanes</taxon>
    </lineage>
</organism>
<gene>
    <name evidence="3" type="ORF">SAMN05421541_103373</name>
</gene>
<evidence type="ECO:0000259" key="2">
    <source>
        <dbReference type="PROSITE" id="PS50006"/>
    </source>
</evidence>
<dbReference type="SMART" id="SM00240">
    <property type="entry name" value="FHA"/>
    <property type="match status" value="1"/>
</dbReference>
<reference evidence="3 4" key="1">
    <citation type="submission" date="2016-10" db="EMBL/GenBank/DDBJ databases">
        <authorList>
            <person name="de Groot N.N."/>
        </authorList>
    </citation>
    <scope>NUCLEOTIDE SEQUENCE [LARGE SCALE GENOMIC DNA]</scope>
    <source>
        <strain evidence="3 4">DSM 43019</strain>
    </source>
</reference>
<dbReference type="Pfam" id="PF00498">
    <property type="entry name" value="FHA"/>
    <property type="match status" value="1"/>
</dbReference>
<evidence type="ECO:0000256" key="1">
    <source>
        <dbReference type="ARBA" id="ARBA00022553"/>
    </source>
</evidence>